<gene>
    <name evidence="6" type="ORF">DV451_001680</name>
</gene>
<evidence type="ECO:0000313" key="6">
    <source>
        <dbReference type="EMBL" id="KAF5102980.1"/>
    </source>
</evidence>
<reference evidence="6" key="2">
    <citation type="submission" date="2020-01" db="EMBL/GenBank/DDBJ databases">
        <authorList>
            <person name="Perkins V."/>
            <person name="Lessard M.-H."/>
            <person name="Dugat-Bony E."/>
            <person name="Frenette M."/>
            <person name="Labrie S."/>
        </authorList>
    </citation>
    <scope>NUCLEOTIDE SEQUENCE</scope>
    <source>
        <strain evidence="6">LMA-70</strain>
    </source>
</reference>
<protein>
    <recommendedName>
        <fullName evidence="2">Thioredoxin</fullName>
    </recommendedName>
</protein>
<sequence length="103" mass="11233">MVKQVQGLENFKKEIASPSLTVVDFYATWCGPCKMVAPVIEKLSETVKEANFIKVDVDESPDVASEYGISAMPTFMFFKNGEKIETVIGANVGKLQASVKALV</sequence>
<organism evidence="6 7">
    <name type="scientific">Geotrichum candidum</name>
    <name type="common">Oospora lactis</name>
    <name type="synonym">Dipodascus geotrichum</name>
    <dbReference type="NCBI Taxonomy" id="1173061"/>
    <lineage>
        <taxon>Eukaryota</taxon>
        <taxon>Fungi</taxon>
        <taxon>Dikarya</taxon>
        <taxon>Ascomycota</taxon>
        <taxon>Saccharomycotina</taxon>
        <taxon>Dipodascomycetes</taxon>
        <taxon>Dipodascales</taxon>
        <taxon>Dipodascaceae</taxon>
        <taxon>Geotrichum</taxon>
    </lineage>
</organism>
<dbReference type="GO" id="GO:0015035">
    <property type="term" value="F:protein-disulfide reductase activity"/>
    <property type="evidence" value="ECO:0007669"/>
    <property type="project" value="InterPro"/>
</dbReference>
<dbReference type="PROSITE" id="PS00194">
    <property type="entry name" value="THIOREDOXIN_1"/>
    <property type="match status" value="1"/>
</dbReference>
<dbReference type="InterPro" id="IPR005746">
    <property type="entry name" value="Thioredoxin"/>
</dbReference>
<dbReference type="InterPro" id="IPR013766">
    <property type="entry name" value="Thioredoxin_domain"/>
</dbReference>
<accession>A0A9P5G7Q3</accession>
<feature type="site" description="Deprotonates C-terminal active site Cys" evidence="3">
    <location>
        <position position="24"/>
    </location>
</feature>
<dbReference type="AlphaFoldDB" id="A0A9P5G7Q3"/>
<feature type="disulfide bond" description="Redox-active" evidence="4">
    <location>
        <begin position="30"/>
        <end position="33"/>
    </location>
</feature>
<dbReference type="Gene3D" id="3.40.30.10">
    <property type="entry name" value="Glutaredoxin"/>
    <property type="match status" value="1"/>
</dbReference>
<name>A0A9P5G7Q3_GEOCN</name>
<evidence type="ECO:0000259" key="5">
    <source>
        <dbReference type="PROSITE" id="PS51352"/>
    </source>
</evidence>
<evidence type="ECO:0000313" key="7">
    <source>
        <dbReference type="Proteomes" id="UP000750522"/>
    </source>
</evidence>
<dbReference type="PRINTS" id="PR00421">
    <property type="entry name" value="THIOREDOXIN"/>
</dbReference>
<comment type="similarity">
    <text evidence="2">Belongs to the thioredoxin family.</text>
</comment>
<evidence type="ECO:0000256" key="4">
    <source>
        <dbReference type="PIRSR" id="PIRSR000077-4"/>
    </source>
</evidence>
<dbReference type="EMBL" id="QQZK01000026">
    <property type="protein sequence ID" value="KAF5102980.1"/>
    <property type="molecule type" value="Genomic_DNA"/>
</dbReference>
<reference evidence="6" key="1">
    <citation type="journal article" date="2020" name="Front. Microbiol.">
        <title>Phenotypic and Genetic Characterization of the Cheese Ripening Yeast Geotrichum candidum.</title>
        <authorList>
            <person name="Perkins V."/>
            <person name="Vignola S."/>
            <person name="Lessard M.H."/>
            <person name="Plante P.L."/>
            <person name="Corbeil J."/>
            <person name="Dugat-Bony E."/>
            <person name="Frenette M."/>
            <person name="Labrie S."/>
        </authorList>
    </citation>
    <scope>NUCLEOTIDE SEQUENCE</scope>
    <source>
        <strain evidence="6">LMA-70</strain>
    </source>
</reference>
<evidence type="ECO:0000256" key="2">
    <source>
        <dbReference type="PIRNR" id="PIRNR000077"/>
    </source>
</evidence>
<dbReference type="InterPro" id="IPR017937">
    <property type="entry name" value="Thioredoxin_CS"/>
</dbReference>
<dbReference type="PIRSF" id="PIRSF000077">
    <property type="entry name" value="Thioredoxin"/>
    <property type="match status" value="1"/>
</dbReference>
<comment type="caution">
    <text evidence="6">The sequence shown here is derived from an EMBL/GenBank/DDBJ whole genome shotgun (WGS) entry which is preliminary data.</text>
</comment>
<feature type="domain" description="Thioredoxin" evidence="5">
    <location>
        <begin position="1"/>
        <end position="103"/>
    </location>
</feature>
<dbReference type="CDD" id="cd02947">
    <property type="entry name" value="TRX_family"/>
    <property type="match status" value="1"/>
</dbReference>
<proteinExistence type="inferred from homology"/>
<feature type="active site" description="Nucleophile" evidence="3">
    <location>
        <position position="33"/>
    </location>
</feature>
<feature type="site" description="Contributes to redox potential value" evidence="3">
    <location>
        <position position="31"/>
    </location>
</feature>
<keyword evidence="1 4" id="KW-1015">Disulfide bond</keyword>
<dbReference type="InterPro" id="IPR036249">
    <property type="entry name" value="Thioredoxin-like_sf"/>
</dbReference>
<feature type="active site" description="Nucleophile" evidence="3">
    <location>
        <position position="30"/>
    </location>
</feature>
<keyword evidence="4" id="KW-0676">Redox-active center</keyword>
<dbReference type="SUPFAM" id="SSF52833">
    <property type="entry name" value="Thioredoxin-like"/>
    <property type="match status" value="1"/>
</dbReference>
<evidence type="ECO:0000256" key="3">
    <source>
        <dbReference type="PIRSR" id="PIRSR000077-1"/>
    </source>
</evidence>
<dbReference type="PANTHER" id="PTHR46115">
    <property type="entry name" value="THIOREDOXIN-LIKE PROTEIN 1"/>
    <property type="match status" value="1"/>
</dbReference>
<feature type="site" description="Contributes to redox potential value" evidence="3">
    <location>
        <position position="32"/>
    </location>
</feature>
<dbReference type="Proteomes" id="UP000750522">
    <property type="component" value="Unassembled WGS sequence"/>
</dbReference>
<evidence type="ECO:0000256" key="1">
    <source>
        <dbReference type="ARBA" id="ARBA00023157"/>
    </source>
</evidence>
<dbReference type="FunFam" id="3.40.30.10:FF:000245">
    <property type="entry name" value="Thioredoxin"/>
    <property type="match status" value="1"/>
</dbReference>
<dbReference type="PROSITE" id="PS51352">
    <property type="entry name" value="THIOREDOXIN_2"/>
    <property type="match status" value="1"/>
</dbReference>
<dbReference type="NCBIfam" id="TIGR01068">
    <property type="entry name" value="thioredoxin"/>
    <property type="match status" value="1"/>
</dbReference>
<dbReference type="Pfam" id="PF00085">
    <property type="entry name" value="Thioredoxin"/>
    <property type="match status" value="1"/>
</dbReference>